<proteinExistence type="predicted"/>
<reference evidence="3" key="1">
    <citation type="journal article" date="2014" name="Front. Microbiol.">
        <title>High frequency of phylogenetically diverse reductive dehalogenase-homologous genes in deep subseafloor sedimentary metagenomes.</title>
        <authorList>
            <person name="Kawai M."/>
            <person name="Futagami T."/>
            <person name="Toyoda A."/>
            <person name="Takaki Y."/>
            <person name="Nishi S."/>
            <person name="Hori S."/>
            <person name="Arai W."/>
            <person name="Tsubouchi T."/>
            <person name="Morono Y."/>
            <person name="Uchiyama I."/>
            <person name="Ito T."/>
            <person name="Fujiyama A."/>
            <person name="Inagaki F."/>
            <person name="Takami H."/>
        </authorList>
    </citation>
    <scope>NUCLEOTIDE SEQUENCE</scope>
    <source>
        <strain evidence="3">Expedition CK06-06</strain>
    </source>
</reference>
<protein>
    <recommendedName>
        <fullName evidence="2">GON domain-containing protein</fullName>
    </recommendedName>
</protein>
<dbReference type="PROSITE" id="PS51046">
    <property type="entry name" value="GON"/>
    <property type="match status" value="1"/>
</dbReference>
<dbReference type="AlphaFoldDB" id="X1VXL9"/>
<gene>
    <name evidence="3" type="ORF">S12H4_55937</name>
</gene>
<keyword evidence="1" id="KW-0479">Metal-binding</keyword>
<dbReference type="GO" id="GO:0008270">
    <property type="term" value="F:zinc ion binding"/>
    <property type="evidence" value="ECO:0007669"/>
    <property type="project" value="InterPro"/>
</dbReference>
<evidence type="ECO:0000259" key="2">
    <source>
        <dbReference type="PROSITE" id="PS51046"/>
    </source>
</evidence>
<dbReference type="EMBL" id="BARW01035940">
    <property type="protein sequence ID" value="GAJ23826.1"/>
    <property type="molecule type" value="Genomic_DNA"/>
</dbReference>
<dbReference type="Pfam" id="PF12675">
    <property type="entry name" value="DUF3795"/>
    <property type="match status" value="1"/>
</dbReference>
<sequence length="66" mass="7401">MMNKNLIGRCGLYCGICTVYRAYKDSKELQGKLAEKYGCLPEEVRCEGCQALGTYLPMDLRKGMGE</sequence>
<name>X1VXL9_9ZZZZ</name>
<dbReference type="InterPro" id="IPR024227">
    <property type="entry name" value="DUF3795"/>
</dbReference>
<feature type="domain" description="GON" evidence="2">
    <location>
        <begin position="1"/>
        <end position="30"/>
    </location>
</feature>
<evidence type="ECO:0000256" key="1">
    <source>
        <dbReference type="ARBA" id="ARBA00022723"/>
    </source>
</evidence>
<dbReference type="InterPro" id="IPR012314">
    <property type="entry name" value="Pept_M12B_GON-ADAMTSs"/>
</dbReference>
<comment type="caution">
    <text evidence="3">The sequence shown here is derived from an EMBL/GenBank/DDBJ whole genome shotgun (WGS) entry which is preliminary data.</text>
</comment>
<organism evidence="3">
    <name type="scientific">marine sediment metagenome</name>
    <dbReference type="NCBI Taxonomy" id="412755"/>
    <lineage>
        <taxon>unclassified sequences</taxon>
        <taxon>metagenomes</taxon>
        <taxon>ecological metagenomes</taxon>
    </lineage>
</organism>
<evidence type="ECO:0000313" key="3">
    <source>
        <dbReference type="EMBL" id="GAJ23826.1"/>
    </source>
</evidence>
<dbReference type="GO" id="GO:0004222">
    <property type="term" value="F:metalloendopeptidase activity"/>
    <property type="evidence" value="ECO:0007669"/>
    <property type="project" value="InterPro"/>
</dbReference>
<accession>X1VXL9</accession>